<sequence>LEEFGDAANGYPEYTDYDIVKDYIEVSPDCSQIFHLIDGKTLKSAEVSKIFRVFECILLRTGDDLAEKYGHVGEGIVSHICGVNSKQIYLALNIRNKPNQLKSTIKLLTSMVLQGETSALCVLDLFEEKNIGSLIPLFTHKNISDNEDVRTCVIYFIISFLLSGSNTLIRQLLKKTELVQNVFYDISHDKLELIEMILQIFHEKILENQGINKSTKVGIFNGRILHELTQLYYWCGPQKWRDSKSSKHGEVQDTASEEDKLTVIDLVHHFLSTLCCSFKHGIAFFDKTVGTGKRNHNITLSKMLSSLQHPYNHSKLKLLVIQILKECPDLLQHYLPLFNHALLPRPTPEWLKCINFILEIYENQTTSPNLQYLEDVTINNVVTIATTYFIPPEIIRKTLANGLKNESMVVRHKTIELYRFILNRGVTLIRSGESSPDKLPVDVREYRKQLIDTIIKMIPTVNMMMSCWNKTVNPQKSHKKYTQSAALPNISATEHLILIEQFLCLNQQLVPDLIDRHPVILATLLDGISKITGGQDEQNGDSNVDETVIENGQEDNNDETMDVGDESQEIKMADKADDNKMDVDWENEDDDQKAILQLYLLKIISDSDSRLLPWKRKGKNKKSLMFQLLNVLSGPASLAKTTRQLISKMLRGTGAFESENGELDIWLKHATPSNKHTSYLPVLAQILNRYISNYSNHQDKLTEILSSDKNNFPFTPLLMVAMEMIKKKEDNSEDIKEFIVRVVPSIYHIQSETKALQPLFATYSDQLKGVKYWKPPKKSNCDFHPVSILMMSLPGDSKTVEDVEDEIIRGMVTMDTDELVLFSRQILLYLGEAILQFSQNPIVYEKTINFYFKLLQKILADVKTKMATVTSSESDGKTDMEKQTKTFGDFCESENSEKIVLKHILLNKYLQTSFLDCVNSKNEISVSQIISPPLLLIIEKSSSCLDTEELEKLKYSYTDKIFQNLKVTGKLSNHEAIVKCLRSLIPHLNEKYRTRFIDVILGLSDSFIVSKKRREITDAGKLVIQILSEKLQTEFTLLHQLSLAQTSKLLNCLKLAEDDNLIKFCSELLGKNPAFSLACDEELWLHLLENDTDKMSDVMVKLYDNNYVCRTSFQTWMLESGDFSKNKWCITVRNSEELISLVYTNSNILPKISQAVDRTDIDIIKQLVNSEKYGKKEMIKMWKFLSESMLETGVVNSHRLDLLQTLFNKLVTIDTTYREKLVILCFRILLMKSLDENIKFSLLDLISENIKMCNKVHLEDLEEIWPQFVKSSLRTMYLEPKLINILIDCIPLVYYKSHDQKLPIKFLYDMVMSHSKFLAVMFGEKSQEIKGSMITLLLSIAEISTDCYDSNNIRIFLGIYTASLSLSDQKLLKLISLYENNSTVDLNQYQPFLFGQKALDFYSSKKYQAPSILRETKMADLIDCLDESLLLKSALNFPLYRGLVPSEVKKVDKIGGNEDCYDPCFLLPVFNQLLQPGVIVDLKQFITSNCLGFVLAGLSSHVTSVRQACYLILKQYYDRLSTATFPEVEEIKYLLELLRGSIETPSMKLCTVITVFLSKMAKLLLSPENHMYKSLTTFLMSKPTLEFDRIPGFYRFFNSSELDHHQERQWMLNMILDGLRTYDDFRIYETLYSFKLLQSYYQSLLSDLHSQTIILKIINSVCIDIETITVLYEKHGILTWFLGVILQLKPGSCHVTLITEIFHNIWFTIQSQLPTDSLVNIPIQFLYQIIQCLRHLITKLGSEDAVSFHKIMKVLSSTLKYFKIVQHDTHLFLMKFDNLALKDIAMILLCLGKFNNDIVMFHQAQHLLTSINVDVMKLLPSAVAAAAAVKKWQPSNPTNNNEDKFGTKSENLKLEPEEKSIKNGDRKLNHSLDLQAMYKKVKVNQTENVSELIEIFLTWNPGKDVDDGTTSAAGFLLVMTYLMDNCTKVKDKQLILKILDWLGSVMFRNKSQNGGFVIFDDKNFSKMCRSVLTADDDFIRKITDKLLFLYSYGNILSDNKQNIDTKIGSKSQSSDPKSENSSDLRSKDMNFSDEKDSRKENSNDDLKELINCGLIGKLNKILMLLMEISIEKSEDKTRKIWKKSLKRVRKVENEEKDNLTTVLIQEYFLGVDQPETFDKLYKTCSLKTGDVTMDTSIIGT</sequence>
<dbReference type="InterPro" id="IPR039844">
    <property type="entry name" value="URB1"/>
</dbReference>
<dbReference type="STRING" id="225164.V4AN39"/>
<dbReference type="KEGG" id="lgi:LOTGIDRAFT_174169"/>
<dbReference type="EMBL" id="KB201239">
    <property type="protein sequence ID" value="ESO98572.1"/>
    <property type="molecule type" value="Genomic_DNA"/>
</dbReference>
<feature type="non-terminal residue" evidence="4">
    <location>
        <position position="1"/>
    </location>
</feature>
<dbReference type="Pfam" id="PF16201">
    <property type="entry name" value="NopRA1"/>
    <property type="match status" value="1"/>
</dbReference>
<evidence type="ECO:0000259" key="2">
    <source>
        <dbReference type="Pfam" id="PF11707"/>
    </source>
</evidence>
<protein>
    <recommendedName>
        <fullName evidence="6">Nucleolar pre-ribosomal-associated protein 1 C-terminal domain-containing protein</fullName>
    </recommendedName>
</protein>
<dbReference type="CTD" id="20242646"/>
<dbReference type="Pfam" id="PF11707">
    <property type="entry name" value="Npa1"/>
    <property type="match status" value="1"/>
</dbReference>
<feature type="region of interest" description="Disordered" evidence="1">
    <location>
        <begin position="2005"/>
        <end position="2042"/>
    </location>
</feature>
<name>V4AN39_LOTGI</name>
<dbReference type="OrthoDB" id="72892at2759"/>
<gene>
    <name evidence="4" type="ORF">LOTGIDRAFT_174169</name>
</gene>
<dbReference type="PANTHER" id="PTHR13500:SF0">
    <property type="entry name" value="NUCLEOLAR PRE-RIBOSOMAL-ASSOCIATED PROTEIN 1"/>
    <property type="match status" value="1"/>
</dbReference>
<feature type="compositionally biased region" description="Basic and acidic residues" evidence="1">
    <location>
        <begin position="2016"/>
        <end position="2042"/>
    </location>
</feature>
<evidence type="ECO:0000313" key="4">
    <source>
        <dbReference type="EMBL" id="ESO98572.1"/>
    </source>
</evidence>
<keyword evidence="5" id="KW-1185">Reference proteome</keyword>
<evidence type="ECO:0000313" key="5">
    <source>
        <dbReference type="Proteomes" id="UP000030746"/>
    </source>
</evidence>
<evidence type="ECO:0000256" key="1">
    <source>
        <dbReference type="SAM" id="MobiDB-lite"/>
    </source>
</evidence>
<dbReference type="GO" id="GO:0005730">
    <property type="term" value="C:nucleolus"/>
    <property type="evidence" value="ECO:0007669"/>
    <property type="project" value="TreeGrafter"/>
</dbReference>
<proteinExistence type="predicted"/>
<dbReference type="PANTHER" id="PTHR13500">
    <property type="entry name" value="NUCLEOLAR PRERIBOSOMAL-ASSOCIATED PROTEIN 1"/>
    <property type="match status" value="1"/>
</dbReference>
<dbReference type="GeneID" id="20242646"/>
<accession>V4AN39</accession>
<reference evidence="4 5" key="1">
    <citation type="journal article" date="2013" name="Nature">
        <title>Insights into bilaterian evolution from three spiralian genomes.</title>
        <authorList>
            <person name="Simakov O."/>
            <person name="Marletaz F."/>
            <person name="Cho S.J."/>
            <person name="Edsinger-Gonzales E."/>
            <person name="Havlak P."/>
            <person name="Hellsten U."/>
            <person name="Kuo D.H."/>
            <person name="Larsson T."/>
            <person name="Lv J."/>
            <person name="Arendt D."/>
            <person name="Savage R."/>
            <person name="Osoegawa K."/>
            <person name="de Jong P."/>
            <person name="Grimwood J."/>
            <person name="Chapman J.A."/>
            <person name="Shapiro H."/>
            <person name="Aerts A."/>
            <person name="Otillar R.P."/>
            <person name="Terry A.Y."/>
            <person name="Boore J.L."/>
            <person name="Grigoriev I.V."/>
            <person name="Lindberg D.R."/>
            <person name="Seaver E.C."/>
            <person name="Weisblat D.A."/>
            <person name="Putnam N.H."/>
            <person name="Rokhsar D.S."/>
        </authorList>
    </citation>
    <scope>NUCLEOTIDE SEQUENCE [LARGE SCALE GENOMIC DNA]</scope>
</reference>
<dbReference type="RefSeq" id="XP_009050748.1">
    <property type="nucleotide sequence ID" value="XM_009052500.1"/>
</dbReference>
<dbReference type="InterPro" id="IPR032436">
    <property type="entry name" value="URB1_C"/>
</dbReference>
<feature type="domain" description="URB1 C-terminal" evidence="3">
    <location>
        <begin position="1491"/>
        <end position="1680"/>
    </location>
</feature>
<feature type="domain" description="URB1 N-terminal" evidence="2">
    <location>
        <begin position="30"/>
        <end position="351"/>
    </location>
</feature>
<dbReference type="GO" id="GO:0000463">
    <property type="term" value="P:maturation of LSU-rRNA from tricistronic rRNA transcript (SSU-rRNA, 5.8S rRNA, LSU-rRNA)"/>
    <property type="evidence" value="ECO:0007669"/>
    <property type="project" value="TreeGrafter"/>
</dbReference>
<evidence type="ECO:0000259" key="3">
    <source>
        <dbReference type="Pfam" id="PF16201"/>
    </source>
</evidence>
<evidence type="ECO:0008006" key="6">
    <source>
        <dbReference type="Google" id="ProtNLM"/>
    </source>
</evidence>
<dbReference type="HOGENOM" id="CLU_001185_0_0_1"/>
<dbReference type="InterPro" id="IPR021714">
    <property type="entry name" value="URB1_N"/>
</dbReference>
<dbReference type="Proteomes" id="UP000030746">
    <property type="component" value="Unassembled WGS sequence"/>
</dbReference>
<dbReference type="GO" id="GO:0000466">
    <property type="term" value="P:maturation of 5.8S rRNA from tricistronic rRNA transcript (SSU-rRNA, 5.8S rRNA, LSU-rRNA)"/>
    <property type="evidence" value="ECO:0007669"/>
    <property type="project" value="TreeGrafter"/>
</dbReference>
<organism evidence="4 5">
    <name type="scientific">Lottia gigantea</name>
    <name type="common">Giant owl limpet</name>
    <dbReference type="NCBI Taxonomy" id="225164"/>
    <lineage>
        <taxon>Eukaryota</taxon>
        <taxon>Metazoa</taxon>
        <taxon>Spiralia</taxon>
        <taxon>Lophotrochozoa</taxon>
        <taxon>Mollusca</taxon>
        <taxon>Gastropoda</taxon>
        <taxon>Patellogastropoda</taxon>
        <taxon>Lottioidea</taxon>
        <taxon>Lottiidae</taxon>
        <taxon>Lottia</taxon>
    </lineage>
</organism>
<feature type="compositionally biased region" description="Polar residues" evidence="1">
    <location>
        <begin position="2005"/>
        <end position="2015"/>
    </location>
</feature>
<dbReference type="OMA" id="VVWVWQS"/>